<evidence type="ECO:0000313" key="1">
    <source>
        <dbReference type="EMBL" id="KAJ3529049.1"/>
    </source>
</evidence>
<protein>
    <submittedName>
        <fullName evidence="1">Uncharacterized protein</fullName>
    </submittedName>
</protein>
<organism evidence="1 2">
    <name type="scientific">Phlebia brevispora</name>
    <dbReference type="NCBI Taxonomy" id="194682"/>
    <lineage>
        <taxon>Eukaryota</taxon>
        <taxon>Fungi</taxon>
        <taxon>Dikarya</taxon>
        <taxon>Basidiomycota</taxon>
        <taxon>Agaricomycotina</taxon>
        <taxon>Agaricomycetes</taxon>
        <taxon>Polyporales</taxon>
        <taxon>Meruliaceae</taxon>
        <taxon>Phlebia</taxon>
    </lineage>
</organism>
<gene>
    <name evidence="1" type="ORF">NM688_g7910</name>
</gene>
<dbReference type="Proteomes" id="UP001148662">
    <property type="component" value="Unassembled WGS sequence"/>
</dbReference>
<keyword evidence="2" id="KW-1185">Reference proteome</keyword>
<proteinExistence type="predicted"/>
<dbReference type="EMBL" id="JANHOG010001973">
    <property type="protein sequence ID" value="KAJ3529049.1"/>
    <property type="molecule type" value="Genomic_DNA"/>
</dbReference>
<comment type="caution">
    <text evidence="1">The sequence shown here is derived from an EMBL/GenBank/DDBJ whole genome shotgun (WGS) entry which is preliminary data.</text>
</comment>
<sequence>MASTLTSFVGYVILATSVQKSVGAGYFALFLVIGGNFSLFPLVMSWAANVFSPTSKRGVGTAFIVSISNCVSIASPQVYFDSNDLFRKGHAISAACLFVSCLAALALKLRLTMLNRRNAAALGRTSAEAEAEKDDDEGEAAATEEVPDTDVRYVFMTFALCTCVPSHAIIDPFRYPYIPALYSLRVLVQSVTVLDAYKSERLSEPAAFHVCLGLPILSYLPVTPDFLISTFLVPSFPGFHRFHQDSFPTTLSGGTLRTPRTSLSIAADMDIEQFRKAGYQAIDRICDYYYSLQDRPVASQVHPGYLREALPSSAPEEGEDFQLIADDYQKYIIPGLTHWQHPSFFGYFPTACTFEGILGDLYSTSATNPGFNWACSPACTELEAIVMDWSAKLFGLADHFLNSGGVGGGVMQTTASDSALVAVIAARSLYTSTHPAVKLEDLVIYTTTQTHSLGVKAGLVLGLACRTLEVSAEDQYALRGDTLRKALEEDEAQGKHPFILIATVGTTSSGAIDRLEEIAEVVRDHPSLWIHVDAAWAGITLSCPEYREVAKLEWINKIGDSFCTNFHKWGLVNFDASTLWVRNRKHLTDALDVTPEFLRTKQGDAGTVIDYRNWHIALGRRFRSLKVWFVLRSYGVHGFQKHIRDAIELNKHFASLVTESPTFSLVTEPSFALSVFRLQPPAAASIKPDELEQRLNELNQAFYRRVTARPDILLTQTKLNGTFCIRFAIGAVRTKKEHVDRAWALIQEEAAVAVKEWCENLGIKDNGI</sequence>
<accession>A0ACC1RZQ2</accession>
<evidence type="ECO:0000313" key="2">
    <source>
        <dbReference type="Proteomes" id="UP001148662"/>
    </source>
</evidence>
<name>A0ACC1RZQ2_9APHY</name>
<reference evidence="1" key="1">
    <citation type="submission" date="2022-07" db="EMBL/GenBank/DDBJ databases">
        <title>Genome Sequence of Phlebia brevispora.</title>
        <authorList>
            <person name="Buettner E."/>
        </authorList>
    </citation>
    <scope>NUCLEOTIDE SEQUENCE</scope>
    <source>
        <strain evidence="1">MPL23</strain>
    </source>
</reference>